<accession>A0A9D1A8P2</accession>
<comment type="caution">
    <text evidence="1">The sequence shown here is derived from an EMBL/GenBank/DDBJ whole genome shotgun (WGS) entry which is preliminary data.</text>
</comment>
<sequence length="72" mass="7815">MDDFFALTAKELSALSAEELQAALAIALSAMTAETYDAAVIDAYLCALEKKDPMPSFSQLPLRYPSKRSDTP</sequence>
<dbReference type="EMBL" id="DVGD01000253">
    <property type="protein sequence ID" value="HIR10289.1"/>
    <property type="molecule type" value="Genomic_DNA"/>
</dbReference>
<evidence type="ECO:0000313" key="1">
    <source>
        <dbReference type="EMBL" id="HIR10289.1"/>
    </source>
</evidence>
<dbReference type="AlphaFoldDB" id="A0A9D1A8P2"/>
<name>A0A9D1A8P2_9FIRM</name>
<evidence type="ECO:0000313" key="2">
    <source>
        <dbReference type="Proteomes" id="UP000824258"/>
    </source>
</evidence>
<dbReference type="Proteomes" id="UP000824258">
    <property type="component" value="Unassembled WGS sequence"/>
</dbReference>
<organism evidence="1 2">
    <name type="scientific">Candidatus Avoscillospira stercoripullorum</name>
    <dbReference type="NCBI Taxonomy" id="2840709"/>
    <lineage>
        <taxon>Bacteria</taxon>
        <taxon>Bacillati</taxon>
        <taxon>Bacillota</taxon>
        <taxon>Clostridia</taxon>
        <taxon>Eubacteriales</taxon>
        <taxon>Oscillospiraceae</taxon>
        <taxon>Oscillospiraceae incertae sedis</taxon>
        <taxon>Candidatus Avoscillospira</taxon>
    </lineage>
</organism>
<reference evidence="1" key="2">
    <citation type="journal article" date="2021" name="PeerJ">
        <title>Extensive microbial diversity within the chicken gut microbiome revealed by metagenomics and culture.</title>
        <authorList>
            <person name="Gilroy R."/>
            <person name="Ravi A."/>
            <person name="Getino M."/>
            <person name="Pursley I."/>
            <person name="Horton D.L."/>
            <person name="Alikhan N.F."/>
            <person name="Baker D."/>
            <person name="Gharbi K."/>
            <person name="Hall N."/>
            <person name="Watson M."/>
            <person name="Adriaenssens E.M."/>
            <person name="Foster-Nyarko E."/>
            <person name="Jarju S."/>
            <person name="Secka A."/>
            <person name="Antonio M."/>
            <person name="Oren A."/>
            <person name="Chaudhuri R.R."/>
            <person name="La Ragione R."/>
            <person name="Hildebrand F."/>
            <person name="Pallen M.J."/>
        </authorList>
    </citation>
    <scope>NUCLEOTIDE SEQUENCE</scope>
    <source>
        <strain evidence="1">ChiHjej9B8-7071</strain>
    </source>
</reference>
<gene>
    <name evidence="1" type="ORF">IAA70_07780</name>
</gene>
<proteinExistence type="predicted"/>
<protein>
    <submittedName>
        <fullName evidence="1">Uncharacterized protein</fullName>
    </submittedName>
</protein>
<reference evidence="1" key="1">
    <citation type="submission" date="2020-10" db="EMBL/GenBank/DDBJ databases">
        <authorList>
            <person name="Gilroy R."/>
        </authorList>
    </citation>
    <scope>NUCLEOTIDE SEQUENCE</scope>
    <source>
        <strain evidence="1">ChiHjej9B8-7071</strain>
    </source>
</reference>